<accession>A0A7S3FGB0</accession>
<protein>
    <recommendedName>
        <fullName evidence="3">DUF5672 domain-containing protein</fullName>
    </recommendedName>
</protein>
<keyword evidence="2" id="KW-0732">Signal</keyword>
<name>A0A7S3FGB0_9EUKA</name>
<dbReference type="Pfam" id="PF18922">
    <property type="entry name" value="DUF5672"/>
    <property type="match status" value="1"/>
</dbReference>
<dbReference type="AlphaFoldDB" id="A0A7S3FGB0"/>
<sequence length="422" mass="46611">MRSAAAVSALLVVSSNRVTLATGDAVLIECRRLPRIPSVLANVRSMLPSNWTVHFLHGPLNQKMVTESLELTPLLTTGALKLRRYTIGSELQGETVDFKLHDDNLQSLSFWESFTGAWLMLFQLDVVLCPNPTVPIHMFQNFVYVGAPWRPNEKGQLPAWCFNVQHCVGNSGFSLWRRDAMAKVVATPKLAYLPIVLDYLESPIRRPRRGGAALPGTGSKRLMHSGRTYLNTSWMNALANKMGTDTWMSNLLQALAHYGKLPAPDDGSLPLAPVPSAARAAMFSVETMWSGDYTPVGVHKVFRYLSAEKLSELVLRCPALEVMLRATASETSDSRLYPKDHVKLLNLFNMTKATTRVGAGHSVGARMRANLNGTRGVLHHLVGAVTHRAHVNAMKGMKGMKHHQGGAERRVSLTAQHDHERT</sequence>
<evidence type="ECO:0000256" key="2">
    <source>
        <dbReference type="SAM" id="SignalP"/>
    </source>
</evidence>
<organism evidence="4">
    <name type="scientific">Haptolina ericina</name>
    <dbReference type="NCBI Taxonomy" id="156174"/>
    <lineage>
        <taxon>Eukaryota</taxon>
        <taxon>Haptista</taxon>
        <taxon>Haptophyta</taxon>
        <taxon>Prymnesiophyceae</taxon>
        <taxon>Prymnesiales</taxon>
        <taxon>Prymnesiaceae</taxon>
        <taxon>Haptolina</taxon>
    </lineage>
</organism>
<dbReference type="EMBL" id="HBHX01062006">
    <property type="protein sequence ID" value="CAE0142323.1"/>
    <property type="molecule type" value="Transcribed_RNA"/>
</dbReference>
<feature type="chain" id="PRO_5031102652" description="DUF5672 domain-containing protein" evidence="2">
    <location>
        <begin position="22"/>
        <end position="422"/>
    </location>
</feature>
<feature type="signal peptide" evidence="2">
    <location>
        <begin position="1"/>
        <end position="21"/>
    </location>
</feature>
<evidence type="ECO:0000313" key="4">
    <source>
        <dbReference type="EMBL" id="CAE0142323.1"/>
    </source>
</evidence>
<evidence type="ECO:0000259" key="3">
    <source>
        <dbReference type="Pfam" id="PF18922"/>
    </source>
</evidence>
<feature type="compositionally biased region" description="Basic and acidic residues" evidence="1">
    <location>
        <begin position="405"/>
        <end position="422"/>
    </location>
</feature>
<gene>
    <name evidence="4" type="ORF">HERI1096_LOCUS34266</name>
</gene>
<feature type="domain" description="DUF5672" evidence="3">
    <location>
        <begin position="106"/>
        <end position="299"/>
    </location>
</feature>
<proteinExistence type="predicted"/>
<dbReference type="InterPro" id="IPR043729">
    <property type="entry name" value="DUF5672"/>
</dbReference>
<evidence type="ECO:0000256" key="1">
    <source>
        <dbReference type="SAM" id="MobiDB-lite"/>
    </source>
</evidence>
<feature type="region of interest" description="Disordered" evidence="1">
    <location>
        <begin position="400"/>
        <end position="422"/>
    </location>
</feature>
<reference evidence="4" key="1">
    <citation type="submission" date="2021-01" db="EMBL/GenBank/DDBJ databases">
        <authorList>
            <person name="Corre E."/>
            <person name="Pelletier E."/>
            <person name="Niang G."/>
            <person name="Scheremetjew M."/>
            <person name="Finn R."/>
            <person name="Kale V."/>
            <person name="Holt S."/>
            <person name="Cochrane G."/>
            <person name="Meng A."/>
            <person name="Brown T."/>
            <person name="Cohen L."/>
        </authorList>
    </citation>
    <scope>NUCLEOTIDE SEQUENCE</scope>
    <source>
        <strain evidence="4">CCMP281</strain>
    </source>
</reference>